<evidence type="ECO:0000313" key="8">
    <source>
        <dbReference type="EMBL" id="MEX1670799.1"/>
    </source>
</evidence>
<evidence type="ECO:0000256" key="4">
    <source>
        <dbReference type="ARBA" id="ARBA00022679"/>
    </source>
</evidence>
<evidence type="ECO:0000256" key="1">
    <source>
        <dbReference type="ARBA" id="ARBA00001933"/>
    </source>
</evidence>
<feature type="domain" description="Aminotransferase class I/classII large" evidence="7">
    <location>
        <begin position="35"/>
        <end position="392"/>
    </location>
</feature>
<dbReference type="Pfam" id="PF00155">
    <property type="entry name" value="Aminotran_1_2"/>
    <property type="match status" value="1"/>
</dbReference>
<dbReference type="PANTHER" id="PTHR43488">
    <property type="entry name" value="GLUTAMATE-PYRUVATE AMINOTRANSFERASE ALAA"/>
    <property type="match status" value="1"/>
</dbReference>
<dbReference type="InterPro" id="IPR015421">
    <property type="entry name" value="PyrdxlP-dep_Trfase_major"/>
</dbReference>
<dbReference type="InterPro" id="IPR015424">
    <property type="entry name" value="PyrdxlP-dep_Trfase"/>
</dbReference>
<evidence type="ECO:0000259" key="7">
    <source>
        <dbReference type="Pfam" id="PF00155"/>
    </source>
</evidence>
<comment type="cofactor">
    <cofactor evidence="1">
        <name>pyridoxal 5'-phosphate</name>
        <dbReference type="ChEBI" id="CHEBI:597326"/>
    </cofactor>
</comment>
<dbReference type="EMBL" id="JBFRYA010000022">
    <property type="protein sequence ID" value="MEX1670799.1"/>
    <property type="molecule type" value="Genomic_DNA"/>
</dbReference>
<dbReference type="SUPFAM" id="SSF53383">
    <property type="entry name" value="PLP-dependent transferases"/>
    <property type="match status" value="1"/>
</dbReference>
<dbReference type="CDD" id="cd00609">
    <property type="entry name" value="AAT_like"/>
    <property type="match status" value="1"/>
</dbReference>
<comment type="caution">
    <text evidence="8">The sequence shown here is derived from an EMBL/GenBank/DDBJ whole genome shotgun (WGS) entry which is preliminary data.</text>
</comment>
<dbReference type="Gene3D" id="3.90.1150.10">
    <property type="entry name" value="Aspartate Aminotransferase, domain 1"/>
    <property type="match status" value="1"/>
</dbReference>
<dbReference type="InterPro" id="IPR015422">
    <property type="entry name" value="PyrdxlP-dep_Trfase_small"/>
</dbReference>
<comment type="similarity">
    <text evidence="2">Belongs to the class-I pyridoxal-phosphate-dependent aminotransferase family.</text>
</comment>
<gene>
    <name evidence="8" type="ORF">AB4876_17910</name>
</gene>
<keyword evidence="4 8" id="KW-0808">Transferase</keyword>
<keyword evidence="5" id="KW-0663">Pyridoxal phosphate</keyword>
<protein>
    <recommendedName>
        <fullName evidence="6">alanine transaminase</fullName>
        <ecNumber evidence="6">2.6.1.2</ecNumber>
    </recommendedName>
</protein>
<dbReference type="GO" id="GO:0008483">
    <property type="term" value="F:transaminase activity"/>
    <property type="evidence" value="ECO:0007669"/>
    <property type="project" value="UniProtKB-KW"/>
</dbReference>
<dbReference type="InterPro" id="IPR004839">
    <property type="entry name" value="Aminotransferase_I/II_large"/>
</dbReference>
<evidence type="ECO:0000313" key="9">
    <source>
        <dbReference type="Proteomes" id="UP001557485"/>
    </source>
</evidence>
<accession>A0ABV3UBD7</accession>
<proteinExistence type="inferred from homology"/>
<dbReference type="InterPro" id="IPR051926">
    <property type="entry name" value="Ala_Aminotransferase"/>
</dbReference>
<evidence type="ECO:0000256" key="2">
    <source>
        <dbReference type="ARBA" id="ARBA00007441"/>
    </source>
</evidence>
<dbReference type="Proteomes" id="UP001557485">
    <property type="component" value="Unassembled WGS sequence"/>
</dbReference>
<dbReference type="RefSeq" id="WP_368383099.1">
    <property type="nucleotide sequence ID" value="NZ_JBFRYA010000022.1"/>
</dbReference>
<name>A0ABV3UBD7_9GAMM</name>
<dbReference type="EC" id="2.6.1.2" evidence="6"/>
<keyword evidence="3 8" id="KW-0032">Aminotransferase</keyword>
<evidence type="ECO:0000256" key="6">
    <source>
        <dbReference type="ARBA" id="ARBA00026106"/>
    </source>
</evidence>
<reference evidence="8 9" key="1">
    <citation type="journal article" date="2011" name="Int. J. Syst. Evol. Microbiol.">
        <title>Zhongshania antarctica gen. nov., sp. nov. and Zhongshania guokunii sp. nov., gammaproteobacteria respectively isolated from coastal attached (fast) ice and surface seawater of the Antarctic.</title>
        <authorList>
            <person name="Li H.J."/>
            <person name="Zhang X.Y."/>
            <person name="Chen C.X."/>
            <person name="Zhang Y.J."/>
            <person name="Gao Z.M."/>
            <person name="Yu Y."/>
            <person name="Chen X.L."/>
            <person name="Chen B."/>
            <person name="Zhang Y.Z."/>
        </authorList>
    </citation>
    <scope>NUCLEOTIDE SEQUENCE [LARGE SCALE GENOMIC DNA]</scope>
    <source>
        <strain evidence="8 9">ZS6-22T</strain>
    </source>
</reference>
<dbReference type="PANTHER" id="PTHR43488:SF2">
    <property type="entry name" value="GLUTAMATE-PYRUVATE AMINOTRANSFERASE ALAA"/>
    <property type="match status" value="1"/>
</dbReference>
<keyword evidence="9" id="KW-1185">Reference proteome</keyword>
<dbReference type="Gene3D" id="3.40.640.10">
    <property type="entry name" value="Type I PLP-dependent aspartate aminotransferase-like (Major domain)"/>
    <property type="match status" value="1"/>
</dbReference>
<organism evidence="8 9">
    <name type="scientific">Zhongshania guokunii</name>
    <dbReference type="NCBI Taxonomy" id="641783"/>
    <lineage>
        <taxon>Bacteria</taxon>
        <taxon>Pseudomonadati</taxon>
        <taxon>Pseudomonadota</taxon>
        <taxon>Gammaproteobacteria</taxon>
        <taxon>Cellvibrionales</taxon>
        <taxon>Spongiibacteraceae</taxon>
        <taxon>Zhongshania</taxon>
    </lineage>
</organism>
<evidence type="ECO:0000256" key="3">
    <source>
        <dbReference type="ARBA" id="ARBA00022576"/>
    </source>
</evidence>
<evidence type="ECO:0000256" key="5">
    <source>
        <dbReference type="ARBA" id="ARBA00022898"/>
    </source>
</evidence>
<sequence length="410" mass="45238">MGPYYKSKKLSNVCYEIRGPVLQRANELEEEGYRILKLNIGNPAPFGFNAPDEIIQDVIRMLPDSEGYSDSKGLYSARKAVMQECQKIGIPGVEVGDIYLGNGASELISMATQALLNQGDEVLIPAPDYPLWTAVVSLSGATPVHYLCEEDNGWQPSIDDIISKITANTKAIVIINPNNPTGAVYSREMLEQLVAIAEEHNLVVFADEIYSKILYDDAVHIPIGSLKADILCLTFNGLSKAYRLAGFRSGWLIVSGAKDRASDYIEGLNILSSMRLCANVPAQHAIQTALGGYQSINELILPGGRLLEQRDLAHKMLNEIPGVSCTKPAGAIYMFPKLDPEVYPVLDDEKLVLDLLNQERILLVQGSGFNWPQPDHLRIVFLPNKLDLADAIERFAHFLAGYRKQLKALK</sequence>